<accession>A0A553P6I6</accession>
<dbReference type="EMBL" id="VCGU01000007">
    <property type="protein sequence ID" value="TRY73303.1"/>
    <property type="molecule type" value="Genomic_DNA"/>
</dbReference>
<protein>
    <recommendedName>
        <fullName evidence="4">Chitin-binding type-2 domain-containing protein</fullName>
    </recommendedName>
</protein>
<dbReference type="Proteomes" id="UP000318571">
    <property type="component" value="Chromosome 3"/>
</dbReference>
<keyword evidence="1" id="KW-0732">Signal</keyword>
<organism evidence="2 3">
    <name type="scientific">Tigriopus californicus</name>
    <name type="common">Marine copepod</name>
    <dbReference type="NCBI Taxonomy" id="6832"/>
    <lineage>
        <taxon>Eukaryota</taxon>
        <taxon>Metazoa</taxon>
        <taxon>Ecdysozoa</taxon>
        <taxon>Arthropoda</taxon>
        <taxon>Crustacea</taxon>
        <taxon>Multicrustacea</taxon>
        <taxon>Hexanauplia</taxon>
        <taxon>Copepoda</taxon>
        <taxon>Harpacticoida</taxon>
        <taxon>Harpacticidae</taxon>
        <taxon>Tigriopus</taxon>
    </lineage>
</organism>
<name>A0A553P6I6_TIGCA</name>
<proteinExistence type="predicted"/>
<feature type="signal peptide" evidence="1">
    <location>
        <begin position="1"/>
        <end position="15"/>
    </location>
</feature>
<keyword evidence="3" id="KW-1185">Reference proteome</keyword>
<evidence type="ECO:0000313" key="2">
    <source>
        <dbReference type="EMBL" id="TRY73303.1"/>
    </source>
</evidence>
<dbReference type="OrthoDB" id="6020543at2759"/>
<feature type="chain" id="PRO_5021774320" description="Chitin-binding type-2 domain-containing protein" evidence="1">
    <location>
        <begin position="16"/>
        <end position="131"/>
    </location>
</feature>
<evidence type="ECO:0000313" key="3">
    <source>
        <dbReference type="Proteomes" id="UP000318571"/>
    </source>
</evidence>
<sequence length="131" mass="14433">MRVLLISFLVHFAFAQNCQPGPCTRILGLVYNAELDQCAWPDEVGCSLQDLGYNANCNGLGAFDLKPVDFEVNGIPADRTSDQYFLVCVPETTEDDRISERAYSTGEPVPRLLGCPGSYYFDPTIGTCQEP</sequence>
<dbReference type="OMA" id="CAWPDEV"/>
<reference evidence="2 3" key="1">
    <citation type="journal article" date="2018" name="Nat. Ecol. Evol.">
        <title>Genomic signatures of mitonuclear coevolution across populations of Tigriopus californicus.</title>
        <authorList>
            <person name="Barreto F.S."/>
            <person name="Watson E.T."/>
            <person name="Lima T.G."/>
            <person name="Willett C.S."/>
            <person name="Edmands S."/>
            <person name="Li W."/>
            <person name="Burton R.S."/>
        </authorList>
    </citation>
    <scope>NUCLEOTIDE SEQUENCE [LARGE SCALE GENOMIC DNA]</scope>
    <source>
        <strain evidence="2 3">San Diego</strain>
    </source>
</reference>
<evidence type="ECO:0008006" key="4">
    <source>
        <dbReference type="Google" id="ProtNLM"/>
    </source>
</evidence>
<dbReference type="AlphaFoldDB" id="A0A553P6I6"/>
<gene>
    <name evidence="2" type="ORF">TCAL_15787</name>
</gene>
<comment type="caution">
    <text evidence="2">The sequence shown here is derived from an EMBL/GenBank/DDBJ whole genome shotgun (WGS) entry which is preliminary data.</text>
</comment>
<evidence type="ECO:0000256" key="1">
    <source>
        <dbReference type="SAM" id="SignalP"/>
    </source>
</evidence>